<dbReference type="Proteomes" id="UP000195569">
    <property type="component" value="Unassembled WGS sequence"/>
</dbReference>
<reference evidence="2" key="1">
    <citation type="submission" date="2016-12" db="EMBL/GenBank/DDBJ databases">
        <authorList>
            <person name="Moulin L."/>
        </authorList>
    </citation>
    <scope>NUCLEOTIDE SEQUENCE [LARGE SCALE GENOMIC DNA]</scope>
    <source>
        <strain evidence="2">STM 7183</strain>
    </source>
</reference>
<protein>
    <submittedName>
        <fullName evidence="2">Uncharacterized protein</fullName>
    </submittedName>
</protein>
<evidence type="ECO:0000313" key="3">
    <source>
        <dbReference type="Proteomes" id="UP000195569"/>
    </source>
</evidence>
<comment type="caution">
    <text evidence="2">The sequence shown here is derived from an EMBL/GenBank/DDBJ whole genome shotgun (WGS) entry which is preliminary data.</text>
</comment>
<evidence type="ECO:0000256" key="1">
    <source>
        <dbReference type="SAM" id="MobiDB-lite"/>
    </source>
</evidence>
<name>A0A1N7S1G4_9BURK</name>
<organism evidence="2 3">
    <name type="scientific">Paraburkholderia piptadeniae</name>
    <dbReference type="NCBI Taxonomy" id="1701573"/>
    <lineage>
        <taxon>Bacteria</taxon>
        <taxon>Pseudomonadati</taxon>
        <taxon>Pseudomonadota</taxon>
        <taxon>Betaproteobacteria</taxon>
        <taxon>Burkholderiales</taxon>
        <taxon>Burkholderiaceae</taxon>
        <taxon>Paraburkholderia</taxon>
    </lineage>
</organism>
<sequence>MQQQGSLDAADVTSRWTDGADGFNERCISLLKARCAIEPAKGKDFPESGGLNSRQVQMLATT</sequence>
<keyword evidence="3" id="KW-1185">Reference proteome</keyword>
<dbReference type="EMBL" id="CYGY02000027">
    <property type="protein sequence ID" value="SIT41240.1"/>
    <property type="molecule type" value="Genomic_DNA"/>
</dbReference>
<evidence type="ECO:0000313" key="2">
    <source>
        <dbReference type="EMBL" id="SIT41240.1"/>
    </source>
</evidence>
<accession>A0A1N7S1G4</accession>
<feature type="region of interest" description="Disordered" evidence="1">
    <location>
        <begin position="42"/>
        <end position="62"/>
    </location>
</feature>
<proteinExistence type="predicted"/>
<feature type="region of interest" description="Disordered" evidence="1">
    <location>
        <begin position="1"/>
        <end position="20"/>
    </location>
</feature>
<dbReference type="AlphaFoldDB" id="A0A1N7S1G4"/>
<gene>
    <name evidence="2" type="ORF">BN2476_270042</name>
</gene>
<feature type="compositionally biased region" description="Polar residues" evidence="1">
    <location>
        <begin position="50"/>
        <end position="62"/>
    </location>
</feature>